<dbReference type="GO" id="GO:0055085">
    <property type="term" value="P:transmembrane transport"/>
    <property type="evidence" value="ECO:0007669"/>
    <property type="project" value="InterPro"/>
</dbReference>
<evidence type="ECO:0000313" key="9">
    <source>
        <dbReference type="EMBL" id="TDF99876.1"/>
    </source>
</evidence>
<organism evidence="9 10">
    <name type="scientific">Paenibacillus piri</name>
    <dbReference type="NCBI Taxonomy" id="2547395"/>
    <lineage>
        <taxon>Bacteria</taxon>
        <taxon>Bacillati</taxon>
        <taxon>Bacillota</taxon>
        <taxon>Bacilli</taxon>
        <taxon>Bacillales</taxon>
        <taxon>Paenibacillaceae</taxon>
        <taxon>Paenibacillus</taxon>
    </lineage>
</organism>
<dbReference type="PROSITE" id="PS50928">
    <property type="entry name" value="ABC_TM1"/>
    <property type="match status" value="1"/>
</dbReference>
<evidence type="ECO:0000256" key="4">
    <source>
        <dbReference type="ARBA" id="ARBA00022692"/>
    </source>
</evidence>
<dbReference type="InterPro" id="IPR000515">
    <property type="entry name" value="MetI-like"/>
</dbReference>
<keyword evidence="4 7" id="KW-0812">Transmembrane</keyword>
<feature type="transmembrane region" description="Helical" evidence="7">
    <location>
        <begin position="88"/>
        <end position="111"/>
    </location>
</feature>
<dbReference type="InterPro" id="IPR035906">
    <property type="entry name" value="MetI-like_sf"/>
</dbReference>
<evidence type="ECO:0000313" key="10">
    <source>
        <dbReference type="Proteomes" id="UP000295636"/>
    </source>
</evidence>
<evidence type="ECO:0000256" key="1">
    <source>
        <dbReference type="ARBA" id="ARBA00004651"/>
    </source>
</evidence>
<comment type="caution">
    <text evidence="9">The sequence shown here is derived from an EMBL/GenBank/DDBJ whole genome shotgun (WGS) entry which is preliminary data.</text>
</comment>
<keyword evidence="2 7" id="KW-0813">Transport</keyword>
<keyword evidence="6 7" id="KW-0472">Membrane</keyword>
<dbReference type="Proteomes" id="UP000295636">
    <property type="component" value="Unassembled WGS sequence"/>
</dbReference>
<comment type="subcellular location">
    <subcellularLocation>
        <location evidence="1 7">Cell membrane</location>
        <topology evidence="1 7">Multi-pass membrane protein</topology>
    </subcellularLocation>
</comment>
<evidence type="ECO:0000256" key="7">
    <source>
        <dbReference type="RuleBase" id="RU363032"/>
    </source>
</evidence>
<accession>A0A4R5KVT3</accession>
<evidence type="ECO:0000256" key="3">
    <source>
        <dbReference type="ARBA" id="ARBA00022475"/>
    </source>
</evidence>
<feature type="transmembrane region" description="Helical" evidence="7">
    <location>
        <begin position="254"/>
        <end position="273"/>
    </location>
</feature>
<evidence type="ECO:0000259" key="8">
    <source>
        <dbReference type="PROSITE" id="PS50928"/>
    </source>
</evidence>
<evidence type="ECO:0000256" key="6">
    <source>
        <dbReference type="ARBA" id="ARBA00023136"/>
    </source>
</evidence>
<dbReference type="EMBL" id="SMRT01000002">
    <property type="protein sequence ID" value="TDF99876.1"/>
    <property type="molecule type" value="Genomic_DNA"/>
</dbReference>
<feature type="transmembrane region" description="Helical" evidence="7">
    <location>
        <begin position="191"/>
        <end position="211"/>
    </location>
</feature>
<feature type="domain" description="ABC transmembrane type-1" evidence="8">
    <location>
        <begin position="49"/>
        <end position="267"/>
    </location>
</feature>
<comment type="similarity">
    <text evidence="7">Belongs to the binding-protein-dependent transport system permease family.</text>
</comment>
<keyword evidence="5 7" id="KW-1133">Transmembrane helix</keyword>
<dbReference type="Gene3D" id="1.10.3720.10">
    <property type="entry name" value="MetI-like"/>
    <property type="match status" value="1"/>
</dbReference>
<keyword evidence="3" id="KW-1003">Cell membrane</keyword>
<dbReference type="Pfam" id="PF00528">
    <property type="entry name" value="BPD_transp_1"/>
    <property type="match status" value="1"/>
</dbReference>
<dbReference type="GO" id="GO:0005886">
    <property type="term" value="C:plasma membrane"/>
    <property type="evidence" value="ECO:0007669"/>
    <property type="project" value="UniProtKB-SubCell"/>
</dbReference>
<reference evidence="9 10" key="1">
    <citation type="submission" date="2019-03" db="EMBL/GenBank/DDBJ databases">
        <title>This is whole genome sequence of Paenibacillus sp MS74 strain.</title>
        <authorList>
            <person name="Trinh H.N."/>
        </authorList>
    </citation>
    <scope>NUCLEOTIDE SEQUENCE [LARGE SCALE GENOMIC DNA]</scope>
    <source>
        <strain evidence="9 10">MS74</strain>
    </source>
</reference>
<gene>
    <name evidence="9" type="ORF">E1757_08100</name>
</gene>
<dbReference type="PANTHER" id="PTHR43227:SF11">
    <property type="entry name" value="BLL4140 PROTEIN"/>
    <property type="match status" value="1"/>
</dbReference>
<dbReference type="OrthoDB" id="5174895at2"/>
<evidence type="ECO:0000256" key="5">
    <source>
        <dbReference type="ARBA" id="ARBA00022989"/>
    </source>
</evidence>
<protein>
    <submittedName>
        <fullName evidence="9">Sugar ABC transporter permease</fullName>
    </submittedName>
</protein>
<feature type="transmembrane region" description="Helical" evidence="7">
    <location>
        <begin position="53"/>
        <end position="76"/>
    </location>
</feature>
<dbReference type="AlphaFoldDB" id="A0A4R5KVT3"/>
<evidence type="ECO:0000256" key="2">
    <source>
        <dbReference type="ARBA" id="ARBA00022448"/>
    </source>
</evidence>
<name>A0A4R5KVT3_9BACL</name>
<dbReference type="InterPro" id="IPR050809">
    <property type="entry name" value="UgpAE/MalFG_permease"/>
</dbReference>
<proteinExistence type="inferred from homology"/>
<sequence>MFIVFTLYPILMSYVYSFYRWNGYGPLEEFIGFDNFIETVYDPVFWNAFKNNFIFMVVLVCVQVPLALVLALILNASWLKGSAFYRAIYFLPVVTTTAVVGLVMRFIFGAYKGLVNEVLIKLGLLDKPVDWIGSIDTALLIVIIVGIWKSFGMKMIYWLAGLQSLPKEIYEAAKVDGATAFHQFRFITIPLLLPVGSVILLLSAVNALHVFDLVKAMTEGGPAFATDMVDLYIYRYAFSSAGEARVGFASSAGIFYGIAVLFISLILGGLVKLTGGKSSPGH</sequence>
<keyword evidence="10" id="KW-1185">Reference proteome</keyword>
<feature type="transmembrane region" description="Helical" evidence="7">
    <location>
        <begin position="131"/>
        <end position="148"/>
    </location>
</feature>
<dbReference type="PANTHER" id="PTHR43227">
    <property type="entry name" value="BLL4140 PROTEIN"/>
    <property type="match status" value="1"/>
</dbReference>
<dbReference type="SUPFAM" id="SSF161098">
    <property type="entry name" value="MetI-like"/>
    <property type="match status" value="1"/>
</dbReference>
<dbReference type="CDD" id="cd06261">
    <property type="entry name" value="TM_PBP2"/>
    <property type="match status" value="1"/>
</dbReference>